<evidence type="ECO:0000313" key="1">
    <source>
        <dbReference type="EMBL" id="LAB39161.1"/>
    </source>
</evidence>
<accession>A0A2D4N0H0</accession>
<organism evidence="1">
    <name type="scientific">Micrurus spixii</name>
    <name type="common">Amazon coral snake</name>
    <dbReference type="NCBI Taxonomy" id="129469"/>
    <lineage>
        <taxon>Eukaryota</taxon>
        <taxon>Metazoa</taxon>
        <taxon>Chordata</taxon>
        <taxon>Craniata</taxon>
        <taxon>Vertebrata</taxon>
        <taxon>Euteleostomi</taxon>
        <taxon>Lepidosauria</taxon>
        <taxon>Squamata</taxon>
        <taxon>Bifurcata</taxon>
        <taxon>Unidentata</taxon>
        <taxon>Episquamata</taxon>
        <taxon>Toxicofera</taxon>
        <taxon>Serpentes</taxon>
        <taxon>Colubroidea</taxon>
        <taxon>Elapidae</taxon>
        <taxon>Elapinae</taxon>
        <taxon>Micrurus</taxon>
    </lineage>
</organism>
<reference evidence="1" key="2">
    <citation type="submission" date="2017-11" db="EMBL/GenBank/DDBJ databases">
        <title>Coralsnake Venomics: Analyses of Venom Gland Transcriptomes and Proteomes of Six Brazilian Taxa.</title>
        <authorList>
            <person name="Aird S.D."/>
            <person name="Jorge da Silva N."/>
            <person name="Qiu L."/>
            <person name="Villar-Briones A."/>
            <person name="Aparecida-Saddi V."/>
            <person name="Campos-Telles M.P."/>
            <person name="Grau M."/>
            <person name="Mikheyev A.S."/>
        </authorList>
    </citation>
    <scope>NUCLEOTIDE SEQUENCE</scope>
    <source>
        <tissue evidence="1">Venom_gland</tissue>
    </source>
</reference>
<protein>
    <submittedName>
        <fullName evidence="1">Uncharacterized protein</fullName>
    </submittedName>
</protein>
<dbReference type="EMBL" id="IACM01134123">
    <property type="protein sequence ID" value="LAB39161.1"/>
    <property type="molecule type" value="Transcribed_RNA"/>
</dbReference>
<dbReference type="AlphaFoldDB" id="A0A2D4N0H0"/>
<reference evidence="1" key="1">
    <citation type="submission" date="2017-07" db="EMBL/GenBank/DDBJ databases">
        <authorList>
            <person name="Mikheyev A."/>
            <person name="Grau M."/>
        </authorList>
    </citation>
    <scope>NUCLEOTIDE SEQUENCE</scope>
    <source>
        <tissue evidence="1">Venom_gland</tissue>
    </source>
</reference>
<sequence>MRYLHNTGSPWLTIFTLGTIQSYNSSNKSAYNHRTVIIFPQSPDQNLSTWQLYWSEEDRQVEILNKQLQHPRIMGSCFANFQVGFQQPNQQENWICLMAI</sequence>
<proteinExistence type="predicted"/>
<name>A0A2D4N0H0_9SAUR</name>